<evidence type="ECO:0000313" key="1">
    <source>
        <dbReference type="EMBL" id="MBK1696235.1"/>
    </source>
</evidence>
<organism evidence="1 2">
    <name type="scientific">Rhodovibrio salinarum</name>
    <dbReference type="NCBI Taxonomy" id="1087"/>
    <lineage>
        <taxon>Bacteria</taxon>
        <taxon>Pseudomonadati</taxon>
        <taxon>Pseudomonadota</taxon>
        <taxon>Alphaproteobacteria</taxon>
        <taxon>Rhodospirillales</taxon>
        <taxon>Rhodovibrionaceae</taxon>
        <taxon>Rhodovibrio</taxon>
    </lineage>
</organism>
<protein>
    <recommendedName>
        <fullName evidence="3">Protein ImuA</fullName>
    </recommendedName>
</protein>
<dbReference type="InterPro" id="IPR027417">
    <property type="entry name" value="P-loop_NTPase"/>
</dbReference>
<reference evidence="1" key="1">
    <citation type="submission" date="2017-08" db="EMBL/GenBank/DDBJ databases">
        <authorList>
            <person name="Imhoff J.F."/>
            <person name="Rahn T."/>
            <person name="Kuenzel S."/>
            <person name="Neulinger S.C."/>
        </authorList>
    </citation>
    <scope>NUCLEOTIDE SEQUENCE</scope>
    <source>
        <strain evidence="1">DSM 9154</strain>
    </source>
</reference>
<sequence>MPPDSTSETDLAALRQRIRALERGGVEMSATPLGAPVLDDALPGGGLARAAVHEIAPVRLSWDDGPATGFMLVLLGRVLAQDARPALWIASQPDLHPPGLPAFGVDPARLLLARAHHASDTLWAMETALRSPAVAAVVSEIRQIDRTASRRLHLAAETGRTTGLLLLRRDRAQSGRVEPSAATTRWHIGAMPGSGGTPPETPGHPRWRVELRRCRGGRPADFLVEWNDATADFALVTPLYDGAAALDGSDERFQDVG</sequence>
<gene>
    <name evidence="1" type="ORF">CKO21_03140</name>
</gene>
<comment type="caution">
    <text evidence="1">The sequence shown here is derived from an EMBL/GenBank/DDBJ whole genome shotgun (WGS) entry which is preliminary data.</text>
</comment>
<dbReference type="Gene3D" id="3.40.50.300">
    <property type="entry name" value="P-loop containing nucleotide triphosphate hydrolases"/>
    <property type="match status" value="1"/>
</dbReference>
<reference evidence="1" key="2">
    <citation type="journal article" date="2020" name="Microorganisms">
        <title>Osmotic Adaptation and Compatible Solute Biosynthesis of Phototrophic Bacteria as Revealed from Genome Analyses.</title>
        <authorList>
            <person name="Imhoff J.F."/>
            <person name="Rahn T."/>
            <person name="Kunzel S."/>
            <person name="Keller A."/>
            <person name="Neulinger S.C."/>
        </authorList>
    </citation>
    <scope>NUCLEOTIDE SEQUENCE</scope>
    <source>
        <strain evidence="1">DSM 9154</strain>
    </source>
</reference>
<dbReference type="InterPro" id="IPR017026">
    <property type="entry name" value="ImuA"/>
</dbReference>
<accession>A0A934UZB7</accession>
<proteinExistence type="predicted"/>
<dbReference type="AlphaFoldDB" id="A0A934UZB7"/>
<dbReference type="Proteomes" id="UP000778970">
    <property type="component" value="Unassembled WGS sequence"/>
</dbReference>
<name>A0A934UZB7_9PROT</name>
<evidence type="ECO:0000313" key="2">
    <source>
        <dbReference type="Proteomes" id="UP000778970"/>
    </source>
</evidence>
<keyword evidence="2" id="KW-1185">Reference proteome</keyword>
<dbReference type="EMBL" id="NRRE01000012">
    <property type="protein sequence ID" value="MBK1696235.1"/>
    <property type="molecule type" value="Genomic_DNA"/>
</dbReference>
<evidence type="ECO:0008006" key="3">
    <source>
        <dbReference type="Google" id="ProtNLM"/>
    </source>
</evidence>
<dbReference type="SUPFAM" id="SSF52540">
    <property type="entry name" value="P-loop containing nucleoside triphosphate hydrolases"/>
    <property type="match status" value="1"/>
</dbReference>
<dbReference type="RefSeq" id="WP_051432326.1">
    <property type="nucleotide sequence ID" value="NZ_NRRE01000012.1"/>
</dbReference>
<dbReference type="PIRSF" id="PIRSF034285">
    <property type="entry name" value="UCP034285"/>
    <property type="match status" value="1"/>
</dbReference>